<evidence type="ECO:0000313" key="3">
    <source>
        <dbReference type="EMBL" id="TDK26668.1"/>
    </source>
</evidence>
<dbReference type="RefSeq" id="WP_133403028.1">
    <property type="nucleotide sequence ID" value="NZ_SMTK01000002.1"/>
</dbReference>
<feature type="transmembrane region" description="Helical" evidence="1">
    <location>
        <begin position="22"/>
        <end position="43"/>
    </location>
</feature>
<evidence type="ECO:0000313" key="4">
    <source>
        <dbReference type="Proteomes" id="UP000295411"/>
    </source>
</evidence>
<keyword evidence="1" id="KW-0472">Membrane</keyword>
<protein>
    <submittedName>
        <fullName evidence="3">Tripartite tricarboxylate transporter TctB family protein</fullName>
    </submittedName>
</protein>
<keyword evidence="4" id="KW-1185">Reference proteome</keyword>
<dbReference type="EMBL" id="SMTK01000002">
    <property type="protein sequence ID" value="TDK26668.1"/>
    <property type="molecule type" value="Genomic_DNA"/>
</dbReference>
<evidence type="ECO:0000256" key="1">
    <source>
        <dbReference type="SAM" id="Phobius"/>
    </source>
</evidence>
<dbReference type="InterPro" id="IPR009936">
    <property type="entry name" value="DUF1468"/>
</dbReference>
<feature type="transmembrane region" description="Helical" evidence="1">
    <location>
        <begin position="107"/>
        <end position="131"/>
    </location>
</feature>
<feature type="transmembrane region" description="Helical" evidence="1">
    <location>
        <begin position="55"/>
        <end position="76"/>
    </location>
</feature>
<reference evidence="3 4" key="1">
    <citation type="submission" date="2019-03" db="EMBL/GenBank/DDBJ databases">
        <title>Arthrobacter sp. nov., an bacterium isolated from biocrust in Mu Us Desert.</title>
        <authorList>
            <person name="Lixiong L."/>
        </authorList>
    </citation>
    <scope>NUCLEOTIDE SEQUENCE [LARGE SCALE GENOMIC DNA]</scope>
    <source>
        <strain evidence="3 4">SLN-3</strain>
    </source>
</reference>
<keyword evidence="1" id="KW-1133">Transmembrane helix</keyword>
<evidence type="ECO:0000259" key="2">
    <source>
        <dbReference type="Pfam" id="PF07331"/>
    </source>
</evidence>
<sequence length="178" mass="17988">MSTSSPAGSGTAAAPGRPIGELIFALIVISVGVVGFVAGASIQTPPSASDIGPKAFPYLVSGMLVLVGAGLVIQLLRGGTGVPEEGEDVDPNIATDWATVGKLAGFVLLHSFLIVPLGWPVAAAVLFFGAAWSLGARPWFRNLITAIVLALVLQFVFAGLLGVSLPAGFLEGFGVFSG</sequence>
<feature type="transmembrane region" description="Helical" evidence="1">
    <location>
        <begin position="143"/>
        <end position="169"/>
    </location>
</feature>
<gene>
    <name evidence="3" type="ORF">E2F48_05640</name>
</gene>
<feature type="domain" description="DUF1468" evidence="2">
    <location>
        <begin position="23"/>
        <end position="166"/>
    </location>
</feature>
<keyword evidence="1" id="KW-0812">Transmembrane</keyword>
<dbReference type="Pfam" id="PF07331">
    <property type="entry name" value="TctB"/>
    <property type="match status" value="1"/>
</dbReference>
<dbReference type="AlphaFoldDB" id="A0A4R5TZJ2"/>
<organism evidence="3 4">
    <name type="scientific">Arthrobacter crusticola</name>
    <dbReference type="NCBI Taxonomy" id="2547960"/>
    <lineage>
        <taxon>Bacteria</taxon>
        <taxon>Bacillati</taxon>
        <taxon>Actinomycetota</taxon>
        <taxon>Actinomycetes</taxon>
        <taxon>Micrococcales</taxon>
        <taxon>Micrococcaceae</taxon>
        <taxon>Arthrobacter</taxon>
    </lineage>
</organism>
<accession>A0A4R5TZJ2</accession>
<comment type="caution">
    <text evidence="3">The sequence shown here is derived from an EMBL/GenBank/DDBJ whole genome shotgun (WGS) entry which is preliminary data.</text>
</comment>
<dbReference type="OrthoDB" id="5119225at2"/>
<proteinExistence type="predicted"/>
<dbReference type="Proteomes" id="UP000295411">
    <property type="component" value="Unassembled WGS sequence"/>
</dbReference>
<name>A0A4R5TZJ2_9MICC</name>